<reference evidence="2" key="1">
    <citation type="submission" date="2023-10" db="EMBL/GenBank/DDBJ databases">
        <authorList>
            <person name="Noh H."/>
        </authorList>
    </citation>
    <scope>NUCLEOTIDE SEQUENCE</scope>
    <source>
        <strain evidence="2">DUCC4014</strain>
    </source>
</reference>
<gene>
    <name evidence="2" type="ORF">LOC62_03G004649</name>
</gene>
<organism evidence="2 3">
    <name type="scientific">Vanrija pseudolonga</name>
    <dbReference type="NCBI Taxonomy" id="143232"/>
    <lineage>
        <taxon>Eukaryota</taxon>
        <taxon>Fungi</taxon>
        <taxon>Dikarya</taxon>
        <taxon>Basidiomycota</taxon>
        <taxon>Agaricomycotina</taxon>
        <taxon>Tremellomycetes</taxon>
        <taxon>Trichosporonales</taxon>
        <taxon>Trichosporonaceae</taxon>
        <taxon>Vanrija</taxon>
    </lineage>
</organism>
<dbReference type="GeneID" id="87807885"/>
<dbReference type="Proteomes" id="UP000827549">
    <property type="component" value="Chromosome 3"/>
</dbReference>
<protein>
    <submittedName>
        <fullName evidence="2">Uncharacterized protein</fullName>
    </submittedName>
</protein>
<feature type="signal peptide" evidence="1">
    <location>
        <begin position="1"/>
        <end position="20"/>
    </location>
</feature>
<feature type="chain" id="PRO_5042080963" evidence="1">
    <location>
        <begin position="21"/>
        <end position="174"/>
    </location>
</feature>
<keyword evidence="3" id="KW-1185">Reference proteome</keyword>
<name>A0AAF1BQL7_9TREE</name>
<dbReference type="EMBL" id="CP086716">
    <property type="protein sequence ID" value="WOO81118.1"/>
    <property type="molecule type" value="Genomic_DNA"/>
</dbReference>
<evidence type="ECO:0000256" key="1">
    <source>
        <dbReference type="SAM" id="SignalP"/>
    </source>
</evidence>
<evidence type="ECO:0000313" key="3">
    <source>
        <dbReference type="Proteomes" id="UP000827549"/>
    </source>
</evidence>
<keyword evidence="1" id="KW-0732">Signal</keyword>
<dbReference type="AlphaFoldDB" id="A0AAF1BQL7"/>
<accession>A0AAF1BQL7</accession>
<dbReference type="RefSeq" id="XP_062627150.1">
    <property type="nucleotide sequence ID" value="XM_062771166.1"/>
</dbReference>
<proteinExistence type="predicted"/>
<evidence type="ECO:0000313" key="2">
    <source>
        <dbReference type="EMBL" id="WOO81118.1"/>
    </source>
</evidence>
<sequence>MLFNIKTLAVVAVLVNIGLAAPVAEPDPNPEATTEVTTLVERAPFYTIWQVRIQQIDWTFKTPIGGGDAVFGYSMFEGGTCKELRNEKTNKNYGFRSRKPFRLTADKPLKFENVGSHGTVEYWLQDDNLVGWKPGQKGSPASVAFCVPSRDDENTVNFCQDWTQKRRKWTCVTL</sequence>